<feature type="transmembrane region" description="Helical" evidence="2">
    <location>
        <begin position="107"/>
        <end position="127"/>
    </location>
</feature>
<feature type="compositionally biased region" description="Low complexity" evidence="1">
    <location>
        <begin position="17"/>
        <end position="49"/>
    </location>
</feature>
<name>A0A9P5Q210_9AGAR</name>
<keyword evidence="4" id="KW-1185">Reference proteome</keyword>
<organism evidence="3 4">
    <name type="scientific">Rhodocollybia butyracea</name>
    <dbReference type="NCBI Taxonomy" id="206335"/>
    <lineage>
        <taxon>Eukaryota</taxon>
        <taxon>Fungi</taxon>
        <taxon>Dikarya</taxon>
        <taxon>Basidiomycota</taxon>
        <taxon>Agaricomycotina</taxon>
        <taxon>Agaricomycetes</taxon>
        <taxon>Agaricomycetidae</taxon>
        <taxon>Agaricales</taxon>
        <taxon>Marasmiineae</taxon>
        <taxon>Omphalotaceae</taxon>
        <taxon>Rhodocollybia</taxon>
    </lineage>
</organism>
<gene>
    <name evidence="3" type="ORF">BDP27DRAFT_1445839</name>
</gene>
<evidence type="ECO:0000256" key="1">
    <source>
        <dbReference type="SAM" id="MobiDB-lite"/>
    </source>
</evidence>
<evidence type="ECO:0000313" key="3">
    <source>
        <dbReference type="EMBL" id="KAF9072130.1"/>
    </source>
</evidence>
<keyword evidence="2" id="KW-0472">Membrane</keyword>
<evidence type="ECO:0000313" key="4">
    <source>
        <dbReference type="Proteomes" id="UP000772434"/>
    </source>
</evidence>
<comment type="caution">
    <text evidence="3">The sequence shown here is derived from an EMBL/GenBank/DDBJ whole genome shotgun (WGS) entry which is preliminary data.</text>
</comment>
<dbReference type="EMBL" id="JADNRY010000026">
    <property type="protein sequence ID" value="KAF9072130.1"/>
    <property type="molecule type" value="Genomic_DNA"/>
</dbReference>
<feature type="region of interest" description="Disordered" evidence="1">
    <location>
        <begin position="1"/>
        <end position="49"/>
    </location>
</feature>
<feature type="region of interest" description="Disordered" evidence="1">
    <location>
        <begin position="133"/>
        <end position="155"/>
    </location>
</feature>
<reference evidence="3" key="1">
    <citation type="submission" date="2020-11" db="EMBL/GenBank/DDBJ databases">
        <authorList>
            <consortium name="DOE Joint Genome Institute"/>
            <person name="Ahrendt S."/>
            <person name="Riley R."/>
            <person name="Andreopoulos W."/>
            <person name="Labutti K."/>
            <person name="Pangilinan J."/>
            <person name="Ruiz-Duenas F.J."/>
            <person name="Barrasa J.M."/>
            <person name="Sanchez-Garcia M."/>
            <person name="Camarero S."/>
            <person name="Miyauchi S."/>
            <person name="Serrano A."/>
            <person name="Linde D."/>
            <person name="Babiker R."/>
            <person name="Drula E."/>
            <person name="Ayuso-Fernandez I."/>
            <person name="Pacheco R."/>
            <person name="Padilla G."/>
            <person name="Ferreira P."/>
            <person name="Barriuso J."/>
            <person name="Kellner H."/>
            <person name="Castanera R."/>
            <person name="Alfaro M."/>
            <person name="Ramirez L."/>
            <person name="Pisabarro A.G."/>
            <person name="Kuo A."/>
            <person name="Tritt A."/>
            <person name="Lipzen A."/>
            <person name="He G."/>
            <person name="Yan M."/>
            <person name="Ng V."/>
            <person name="Cullen D."/>
            <person name="Martin F."/>
            <person name="Rosso M.-N."/>
            <person name="Henrissat B."/>
            <person name="Hibbett D."/>
            <person name="Martinez A.T."/>
            <person name="Grigoriev I.V."/>
        </authorList>
    </citation>
    <scope>NUCLEOTIDE SEQUENCE</scope>
    <source>
        <strain evidence="3">AH 40177</strain>
    </source>
</reference>
<dbReference type="OrthoDB" id="3130032at2759"/>
<dbReference type="AlphaFoldDB" id="A0A9P5Q210"/>
<feature type="region of interest" description="Disordered" evidence="1">
    <location>
        <begin position="188"/>
        <end position="218"/>
    </location>
</feature>
<accession>A0A9P5Q210</accession>
<keyword evidence="2" id="KW-0812">Transmembrane</keyword>
<proteinExistence type="predicted"/>
<keyword evidence="2" id="KW-1133">Transmembrane helix</keyword>
<evidence type="ECO:0000256" key="2">
    <source>
        <dbReference type="SAM" id="Phobius"/>
    </source>
</evidence>
<dbReference type="Proteomes" id="UP000772434">
    <property type="component" value="Unassembled WGS sequence"/>
</dbReference>
<protein>
    <submittedName>
        <fullName evidence="3">Uncharacterized protein</fullName>
    </submittedName>
</protein>
<feature type="compositionally biased region" description="Low complexity" evidence="1">
    <location>
        <begin position="206"/>
        <end position="218"/>
    </location>
</feature>
<sequence length="267" mass="28340">MVVAQAGDVEDDFIVHSTGPPTSNSPSTPASTITTRISPPPVSTTTSPTATLEPALTLSAPPFPTVPTSTIPADSLSTTTFFPHSGGSASTGKCPPKDTQTVSAGPIAGIVVGAILVLAIAIFICMYRRRRGRRRQQMEARRVSPLQPAAHADADLSTTLTLDPVGEKSHHNRDSGILLVPNPPWQAESTLPTSEFPHPELPPTFPSSSYFTPTSTSTQVQEDVNVKVVRMEATMGRMAEQIRHLESQLVMTGDGDSYSPPPTYISS</sequence>